<evidence type="ECO:0000313" key="3">
    <source>
        <dbReference type="EMBL" id="BAE89631.1"/>
    </source>
</evidence>
<reference evidence="2" key="1">
    <citation type="journal article" date="2007" name="PLoS Biol.">
        <title>Rate of evolution in brain-expressed genes in humans and other primates.</title>
        <authorList>
            <person name="Wang H.-Y."/>
            <person name="Chien H.-C."/>
            <person name="Osada N."/>
            <person name="Hashimoto K."/>
            <person name="Sugano S."/>
            <person name="Gojobori T."/>
            <person name="Chou C.-K."/>
            <person name="Tsai S.-F."/>
            <person name="Wu C.-I."/>
            <person name="Shen C.-K.J."/>
        </authorList>
    </citation>
    <scope>NUCLEOTIDE SEQUENCE</scope>
</reference>
<evidence type="ECO:0000256" key="1">
    <source>
        <dbReference type="SAM" id="MobiDB-lite"/>
    </source>
</evidence>
<sequence>MFESKGSKGQKSVERKRTDSY</sequence>
<protein>
    <submittedName>
        <fullName evidence="2">Macaca fascicularis brain cDNA clone: QflA-18690, similar to human RAB31, member RAS oncogene family (RAB31), mRNA, RefSeq: NM_006868.2</fullName>
    </submittedName>
    <submittedName>
        <fullName evidence="3">Macaca fascicularis brain cDNA clone: QflA-18696, similar to human RAB31, member RAS oncogene family (RAB31), mRNA, RefSeq: NM_006868.2</fullName>
    </submittedName>
</protein>
<proteinExistence type="evidence at transcript level"/>
<feature type="compositionally biased region" description="Basic and acidic residues" evidence="1">
    <location>
        <begin position="11"/>
        <end position="21"/>
    </location>
</feature>
<dbReference type="AlphaFoldDB" id="Q25IP8"/>
<organism evidence="2">
    <name type="scientific">Macaca fascicularis</name>
    <name type="common">Crab-eating macaque</name>
    <name type="synonym">Cynomolgus monkey</name>
    <dbReference type="NCBI Taxonomy" id="9541"/>
    <lineage>
        <taxon>Eukaryota</taxon>
        <taxon>Metazoa</taxon>
        <taxon>Chordata</taxon>
        <taxon>Craniata</taxon>
        <taxon>Vertebrata</taxon>
        <taxon>Euteleostomi</taxon>
        <taxon>Mammalia</taxon>
        <taxon>Eutheria</taxon>
        <taxon>Euarchontoglires</taxon>
        <taxon>Primates</taxon>
        <taxon>Haplorrhini</taxon>
        <taxon>Catarrhini</taxon>
        <taxon>Cercopithecidae</taxon>
        <taxon>Cercopithecinae</taxon>
        <taxon>Macaca</taxon>
    </lineage>
</organism>
<evidence type="ECO:0000313" key="2">
    <source>
        <dbReference type="EMBL" id="BAE89630.1"/>
    </source>
</evidence>
<dbReference type="EMBL" id="AB172569">
    <property type="protein sequence ID" value="BAE89631.1"/>
    <property type="molecule type" value="mRNA"/>
</dbReference>
<feature type="region of interest" description="Disordered" evidence="1">
    <location>
        <begin position="1"/>
        <end position="21"/>
    </location>
</feature>
<accession>Q25IP8</accession>
<name>Q25IP8_MACFA</name>
<dbReference type="EMBL" id="AB172568">
    <property type="protein sequence ID" value="BAE89630.1"/>
    <property type="molecule type" value="mRNA"/>
</dbReference>